<organism evidence="1 2">
    <name type="scientific">Spirosoma aureum</name>
    <dbReference type="NCBI Taxonomy" id="2692134"/>
    <lineage>
        <taxon>Bacteria</taxon>
        <taxon>Pseudomonadati</taxon>
        <taxon>Bacteroidota</taxon>
        <taxon>Cytophagia</taxon>
        <taxon>Cytophagales</taxon>
        <taxon>Cytophagaceae</taxon>
        <taxon>Spirosoma</taxon>
    </lineage>
</organism>
<evidence type="ECO:0000313" key="2">
    <source>
        <dbReference type="Proteomes" id="UP000501802"/>
    </source>
</evidence>
<dbReference type="EMBL" id="CP050063">
    <property type="protein sequence ID" value="QIP14732.1"/>
    <property type="molecule type" value="Genomic_DNA"/>
</dbReference>
<dbReference type="AlphaFoldDB" id="A0A6G9AQG2"/>
<name>A0A6G9AQG2_9BACT</name>
<evidence type="ECO:0000313" key="1">
    <source>
        <dbReference type="EMBL" id="QIP14732.1"/>
    </source>
</evidence>
<dbReference type="Proteomes" id="UP000501802">
    <property type="component" value="Chromosome"/>
</dbReference>
<gene>
    <name evidence="1" type="ORF">G8759_19985</name>
</gene>
<keyword evidence="2" id="KW-1185">Reference proteome</keyword>
<dbReference type="KEGG" id="spib:G8759_19985"/>
<proteinExistence type="predicted"/>
<dbReference type="RefSeq" id="WP_167211379.1">
    <property type="nucleotide sequence ID" value="NZ_CP050063.1"/>
</dbReference>
<sequence length="92" mass="10373">MNLSNDQLAELESLASYLFSPDEIAIVLDVDTDQLEDELLDETSTIYRAYQRGKLKSKLELRKSILTLAKQGSSPAQTLAMRILDDLEAREL</sequence>
<protein>
    <submittedName>
        <fullName evidence="1">Uncharacterized protein</fullName>
    </submittedName>
</protein>
<reference evidence="1 2" key="1">
    <citation type="submission" date="2020-03" db="EMBL/GenBank/DDBJ databases">
        <authorList>
            <person name="Kim M.K."/>
        </authorList>
    </citation>
    <scope>NUCLEOTIDE SEQUENCE [LARGE SCALE GENOMIC DNA]</scope>
    <source>
        <strain evidence="1 2">BT328</strain>
    </source>
</reference>
<accession>A0A6G9AQG2</accession>